<dbReference type="STRING" id="1194083.BN12_1260001"/>
<evidence type="ECO:0000313" key="3">
    <source>
        <dbReference type="Proteomes" id="UP000035721"/>
    </source>
</evidence>
<feature type="region of interest" description="Disordered" evidence="1">
    <location>
        <begin position="83"/>
        <end position="117"/>
    </location>
</feature>
<proteinExistence type="predicted"/>
<name>A0A077LSZ9_9MICO</name>
<reference evidence="2 3" key="1">
    <citation type="journal article" date="2013" name="ISME J.">
        <title>A metabolic model for members of the genus Tetrasphaera involved in enhanced biological phosphorus removal.</title>
        <authorList>
            <person name="Kristiansen R."/>
            <person name="Nguyen H.T.T."/>
            <person name="Saunders A.M."/>
            <person name="Nielsen J.L."/>
            <person name="Wimmer R."/>
            <person name="Le V.Q."/>
            <person name="McIlroy S.J."/>
            <person name="Petrovski S."/>
            <person name="Seviour R.J."/>
            <person name="Calteau A."/>
            <person name="Nielsen K.L."/>
            <person name="Nielsen P.H."/>
        </authorList>
    </citation>
    <scope>NUCLEOTIDE SEQUENCE [LARGE SCALE GENOMIC DNA]</scope>
    <source>
        <strain evidence="2 3">T1-X7</strain>
    </source>
</reference>
<accession>A0A077LSZ9</accession>
<evidence type="ECO:0000256" key="1">
    <source>
        <dbReference type="SAM" id="MobiDB-lite"/>
    </source>
</evidence>
<gene>
    <name evidence="2" type="ORF">BN12_1260001</name>
</gene>
<dbReference type="EMBL" id="CAJB01000031">
    <property type="protein sequence ID" value="CCH76423.1"/>
    <property type="molecule type" value="Genomic_DNA"/>
</dbReference>
<evidence type="ECO:0000313" key="2">
    <source>
        <dbReference type="EMBL" id="CCH76423.1"/>
    </source>
</evidence>
<dbReference type="Proteomes" id="UP000035721">
    <property type="component" value="Unassembled WGS sequence"/>
</dbReference>
<organism evidence="2 3">
    <name type="scientific">Nostocoides japonicum T1-X7</name>
    <dbReference type="NCBI Taxonomy" id="1194083"/>
    <lineage>
        <taxon>Bacteria</taxon>
        <taxon>Bacillati</taxon>
        <taxon>Actinomycetota</taxon>
        <taxon>Actinomycetes</taxon>
        <taxon>Micrococcales</taxon>
        <taxon>Intrasporangiaceae</taxon>
        <taxon>Nostocoides</taxon>
    </lineage>
</organism>
<keyword evidence="3" id="KW-1185">Reference proteome</keyword>
<protein>
    <submittedName>
        <fullName evidence="2">Uncharacterized protein</fullName>
    </submittedName>
</protein>
<dbReference type="AlphaFoldDB" id="A0A077LSZ9"/>
<comment type="caution">
    <text evidence="2">The sequence shown here is derived from an EMBL/GenBank/DDBJ whole genome shotgun (WGS) entry which is preliminary data.</text>
</comment>
<sequence>MDPVRLRDVEDVRVAMLRTLGQSHARLTRHTRLPHTFPLRRAGVDGARTPGTDTTARAGIRFGNRAWTGPWERSTVCRGRFRTSAIRGSPSAPNGAMSSPEDPAWPSPVSRSVPGTV</sequence>